<evidence type="ECO:0000313" key="2">
    <source>
        <dbReference type="EMBL" id="MCF4102010.1"/>
    </source>
</evidence>
<organism evidence="2 3">
    <name type="scientific">Gillisia lutea</name>
    <dbReference type="NCBI Taxonomy" id="2909668"/>
    <lineage>
        <taxon>Bacteria</taxon>
        <taxon>Pseudomonadati</taxon>
        <taxon>Bacteroidota</taxon>
        <taxon>Flavobacteriia</taxon>
        <taxon>Flavobacteriales</taxon>
        <taxon>Flavobacteriaceae</taxon>
        <taxon>Gillisia</taxon>
    </lineage>
</organism>
<keyword evidence="3" id="KW-1185">Reference proteome</keyword>
<evidence type="ECO:0000256" key="1">
    <source>
        <dbReference type="SAM" id="Phobius"/>
    </source>
</evidence>
<name>A0ABS9EGL3_9FLAO</name>
<dbReference type="Proteomes" id="UP001179363">
    <property type="component" value="Unassembled WGS sequence"/>
</dbReference>
<feature type="transmembrane region" description="Helical" evidence="1">
    <location>
        <begin position="12"/>
        <end position="37"/>
    </location>
</feature>
<dbReference type="EMBL" id="JAKGTH010000009">
    <property type="protein sequence ID" value="MCF4102010.1"/>
    <property type="molecule type" value="Genomic_DNA"/>
</dbReference>
<protein>
    <submittedName>
        <fullName evidence="2">Uncharacterized protein</fullName>
    </submittedName>
</protein>
<keyword evidence="1" id="KW-0472">Membrane</keyword>
<gene>
    <name evidence="2" type="ORF">L1I30_10055</name>
</gene>
<reference evidence="2" key="1">
    <citation type="submission" date="2022-01" db="EMBL/GenBank/DDBJ databases">
        <title>Gillisia lutea sp. nov., isolated from marine plastic residues from the Malvarosa beach (Valencia, Spain).</title>
        <authorList>
            <person name="Vidal-Verdu A."/>
            <person name="Molina-Menor E."/>
            <person name="Satari L."/>
            <person name="Pascual J."/>
            <person name="Pereto J."/>
            <person name="Porcar M."/>
        </authorList>
    </citation>
    <scope>NUCLEOTIDE SEQUENCE</scope>
    <source>
        <strain evidence="2">M10.2A</strain>
    </source>
</reference>
<evidence type="ECO:0000313" key="3">
    <source>
        <dbReference type="Proteomes" id="UP001179363"/>
    </source>
</evidence>
<feature type="transmembrane region" description="Helical" evidence="1">
    <location>
        <begin position="52"/>
        <end position="76"/>
    </location>
</feature>
<comment type="caution">
    <text evidence="2">The sequence shown here is derived from an EMBL/GenBank/DDBJ whole genome shotgun (WGS) entry which is preliminary data.</text>
</comment>
<proteinExistence type="predicted"/>
<keyword evidence="1" id="KW-0812">Transmembrane</keyword>
<dbReference type="RefSeq" id="WP_236134159.1">
    <property type="nucleotide sequence ID" value="NZ_JAKGTH010000009.1"/>
</dbReference>
<sequence length="86" mass="9999">MFKEIINNKSFWKSVAGMGVAFVSIYLIVTILFFYGFNFSDFYDEKLADGQWVGFVIICFLSALVYGFIVSFGQFMSKMKKEQRDQ</sequence>
<keyword evidence="1" id="KW-1133">Transmembrane helix</keyword>
<accession>A0ABS9EGL3</accession>